<proteinExistence type="predicted"/>
<reference evidence="1" key="1">
    <citation type="submission" date="2022-04" db="EMBL/GenBank/DDBJ databases">
        <authorList>
            <person name="Seo M.-J."/>
        </authorList>
    </citation>
    <scope>NUCLEOTIDE SEQUENCE</scope>
    <source>
        <strain evidence="1">MBLB2552</strain>
    </source>
</reference>
<accession>A0A9X1XWS2</accession>
<evidence type="ECO:0000313" key="1">
    <source>
        <dbReference type="EMBL" id="MCK8487005.1"/>
    </source>
</evidence>
<dbReference type="RefSeq" id="WP_248551218.1">
    <property type="nucleotide sequence ID" value="NZ_JALPRK010000005.1"/>
</dbReference>
<dbReference type="SUPFAM" id="SSF53098">
    <property type="entry name" value="Ribonuclease H-like"/>
    <property type="match status" value="1"/>
</dbReference>
<comment type="caution">
    <text evidence="1">The sequence shown here is derived from an EMBL/GenBank/DDBJ whole genome shotgun (WGS) entry which is preliminary data.</text>
</comment>
<name>A0A9X1XWS2_9BACL</name>
<dbReference type="InterPro" id="IPR036397">
    <property type="entry name" value="RNaseH_sf"/>
</dbReference>
<dbReference type="Proteomes" id="UP001139534">
    <property type="component" value="Unassembled WGS sequence"/>
</dbReference>
<dbReference type="GO" id="GO:0003676">
    <property type="term" value="F:nucleic acid binding"/>
    <property type="evidence" value="ECO:0007669"/>
    <property type="project" value="InterPro"/>
</dbReference>
<dbReference type="AlphaFoldDB" id="A0A9X1XWS2"/>
<protein>
    <submittedName>
        <fullName evidence="1">Uncharacterized protein</fullName>
    </submittedName>
</protein>
<dbReference type="InterPro" id="IPR012337">
    <property type="entry name" value="RNaseH-like_sf"/>
</dbReference>
<dbReference type="Gene3D" id="3.30.420.10">
    <property type="entry name" value="Ribonuclease H-like superfamily/Ribonuclease H"/>
    <property type="match status" value="1"/>
</dbReference>
<organism evidence="1 2">
    <name type="scientific">Paenibacillus mellifer</name>
    <dbReference type="NCBI Taxonomy" id="2937794"/>
    <lineage>
        <taxon>Bacteria</taxon>
        <taxon>Bacillati</taxon>
        <taxon>Bacillota</taxon>
        <taxon>Bacilli</taxon>
        <taxon>Bacillales</taxon>
        <taxon>Paenibacillaceae</taxon>
        <taxon>Paenibacillus</taxon>
    </lineage>
</organism>
<keyword evidence="2" id="KW-1185">Reference proteome</keyword>
<evidence type="ECO:0000313" key="2">
    <source>
        <dbReference type="Proteomes" id="UP001139534"/>
    </source>
</evidence>
<sequence>MKSRTLRYTESKHPLSKIPFERLAEMQSILHDRQTISVYCDCSTIPDQEVAGVGVCFVGDGETKVESKKLYMGYVNVPMYAELKAVSFAVSTLPKILGFYSRRLVRPERIIIYSDCDHIERLLYTDSMPRRAFMREAVSDLRQLLAEISKELKGYDLMVSYIGTEKKHNVYFSAAHNSARRVLGKK</sequence>
<dbReference type="EMBL" id="JALPRK010000005">
    <property type="protein sequence ID" value="MCK8487005.1"/>
    <property type="molecule type" value="Genomic_DNA"/>
</dbReference>
<gene>
    <name evidence="1" type="ORF">M0651_07475</name>
</gene>